<dbReference type="Pfam" id="PF00860">
    <property type="entry name" value="Xan_ur_permease"/>
    <property type="match status" value="1"/>
</dbReference>
<dbReference type="Proteomes" id="UP001164746">
    <property type="component" value="Chromosome 12"/>
</dbReference>
<evidence type="ECO:0000313" key="7">
    <source>
        <dbReference type="EMBL" id="WAR21514.1"/>
    </source>
</evidence>
<comment type="subcellular location">
    <subcellularLocation>
        <location evidence="1">Membrane</location>
        <topology evidence="1">Multi-pass membrane protein</topology>
    </subcellularLocation>
</comment>
<evidence type="ECO:0000256" key="4">
    <source>
        <dbReference type="ARBA" id="ARBA00022989"/>
    </source>
</evidence>
<feature type="transmembrane region" description="Helical" evidence="6">
    <location>
        <begin position="193"/>
        <end position="211"/>
    </location>
</feature>
<sequence>TNGELQGNHSPPTVMENAEGLSKGTLLNGHEPHVDIDITDEPLFHYDVFENPPVPLTIGFALQQMLMSLSRSLSTSLLVADILCARADEALKARLLSTTMFMSGVCTLLQNTIGIRLPLYQGPTASYVVPLLALMSLPAWACNDDGTIPVNSTTTVDDKIQKLEGSLMIAGVLHVLVGLTGIVGLLLRFIGPITVVPALTIMALYVFSATVRFAKAQWGITVLTVAIALILSFYLKKFRTPLPFWTPARGFHIRWSHFHKMFSVISFFKQLSQCMCIYLSNGEKYYTPRRSQGVFQEGGEDSRDYYARTDTRTYIIYETNWFIFPYPGQFGPPGYDTGALITFILGTIGSIIDSIGDYYACVKVIEAPPPPKHAVNRGIAVEGFMSILAGWAGAAHATSTFGGNIGAIGITRVGAVFITIPYSVIGGLQIINFGVLAGVMLSNLQFIDLGSKRNVTIIGMSMLVAMMMPHWVKTTENPINTDFKRRTTKPYSISLQKEINIESIEELNNTILMLLANPVFMAGFLACFLDNTMPGTLKERGIKAWQTELETGVDDETIMENKPTSVADADRRSKLIKILY</sequence>
<feature type="transmembrane region" description="Helical" evidence="6">
    <location>
        <begin position="218"/>
        <end position="235"/>
    </location>
</feature>
<evidence type="ECO:0000256" key="5">
    <source>
        <dbReference type="ARBA" id="ARBA00023136"/>
    </source>
</evidence>
<feature type="non-terminal residue" evidence="7">
    <location>
        <position position="580"/>
    </location>
</feature>
<organism evidence="7 8">
    <name type="scientific">Mya arenaria</name>
    <name type="common">Soft-shell clam</name>
    <dbReference type="NCBI Taxonomy" id="6604"/>
    <lineage>
        <taxon>Eukaryota</taxon>
        <taxon>Metazoa</taxon>
        <taxon>Spiralia</taxon>
        <taxon>Lophotrochozoa</taxon>
        <taxon>Mollusca</taxon>
        <taxon>Bivalvia</taxon>
        <taxon>Autobranchia</taxon>
        <taxon>Heteroconchia</taxon>
        <taxon>Euheterodonta</taxon>
        <taxon>Imparidentia</taxon>
        <taxon>Neoheterodontei</taxon>
        <taxon>Myida</taxon>
        <taxon>Myoidea</taxon>
        <taxon>Myidae</taxon>
        <taxon>Mya</taxon>
    </lineage>
</organism>
<evidence type="ECO:0000256" key="1">
    <source>
        <dbReference type="ARBA" id="ARBA00004141"/>
    </source>
</evidence>
<accession>A0ABY7FKW4</accession>
<comment type="similarity">
    <text evidence="2">Belongs to the nucleobase:cation symporter-2 (NCS2) (TC 2.A.40) family.</text>
</comment>
<protein>
    <submittedName>
        <fullName evidence="7">S23A2-like protein</fullName>
    </submittedName>
</protein>
<keyword evidence="8" id="KW-1185">Reference proteome</keyword>
<feature type="transmembrane region" description="Helical" evidence="6">
    <location>
        <begin position="420"/>
        <end position="442"/>
    </location>
</feature>
<dbReference type="PANTHER" id="PTHR11119">
    <property type="entry name" value="XANTHINE-URACIL / VITAMIN C PERMEASE FAMILY MEMBER"/>
    <property type="match status" value="1"/>
</dbReference>
<evidence type="ECO:0000313" key="8">
    <source>
        <dbReference type="Proteomes" id="UP001164746"/>
    </source>
</evidence>
<dbReference type="InterPro" id="IPR006043">
    <property type="entry name" value="NCS2"/>
</dbReference>
<name>A0ABY7FKW4_MYAAR</name>
<evidence type="ECO:0000256" key="6">
    <source>
        <dbReference type="SAM" id="Phobius"/>
    </source>
</evidence>
<evidence type="ECO:0000256" key="2">
    <source>
        <dbReference type="ARBA" id="ARBA00008821"/>
    </source>
</evidence>
<feature type="transmembrane region" description="Helical" evidence="6">
    <location>
        <begin position="167"/>
        <end position="187"/>
    </location>
</feature>
<reference evidence="7" key="1">
    <citation type="submission" date="2022-11" db="EMBL/GenBank/DDBJ databases">
        <title>Centuries of genome instability and evolution in soft-shell clam transmissible cancer (bioRxiv).</title>
        <authorList>
            <person name="Hart S.F.M."/>
            <person name="Yonemitsu M.A."/>
            <person name="Giersch R.M."/>
            <person name="Beal B.F."/>
            <person name="Arriagada G."/>
            <person name="Davis B.W."/>
            <person name="Ostrander E.A."/>
            <person name="Goff S.P."/>
            <person name="Metzger M.J."/>
        </authorList>
    </citation>
    <scope>NUCLEOTIDE SEQUENCE</scope>
    <source>
        <strain evidence="7">MELC-2E11</strain>
        <tissue evidence="7">Siphon/mantle</tissue>
    </source>
</reference>
<keyword evidence="5 6" id="KW-0472">Membrane</keyword>
<feature type="transmembrane region" description="Helical" evidence="6">
    <location>
        <begin position="454"/>
        <end position="472"/>
    </location>
</feature>
<gene>
    <name evidence="7" type="ORF">MAR_015488</name>
</gene>
<keyword evidence="4 6" id="KW-1133">Transmembrane helix</keyword>
<proteinExistence type="inferred from homology"/>
<feature type="non-terminal residue" evidence="7">
    <location>
        <position position="1"/>
    </location>
</feature>
<evidence type="ECO:0000256" key="3">
    <source>
        <dbReference type="ARBA" id="ARBA00022692"/>
    </source>
</evidence>
<keyword evidence="3 6" id="KW-0812">Transmembrane</keyword>
<feature type="transmembrane region" description="Helical" evidence="6">
    <location>
        <begin position="511"/>
        <end position="529"/>
    </location>
</feature>
<dbReference type="EMBL" id="CP111023">
    <property type="protein sequence ID" value="WAR21514.1"/>
    <property type="molecule type" value="Genomic_DNA"/>
</dbReference>